<keyword evidence="2" id="KW-0489">Methyltransferase</keyword>
<organism evidence="7 8">
    <name type="scientific">Penicillium brevicompactum</name>
    <dbReference type="NCBI Taxonomy" id="5074"/>
    <lineage>
        <taxon>Eukaryota</taxon>
        <taxon>Fungi</taxon>
        <taxon>Dikarya</taxon>
        <taxon>Ascomycota</taxon>
        <taxon>Pezizomycotina</taxon>
        <taxon>Eurotiomycetes</taxon>
        <taxon>Eurotiomycetidae</taxon>
        <taxon>Eurotiales</taxon>
        <taxon>Aspergillaceae</taxon>
        <taxon>Penicillium</taxon>
    </lineage>
</organism>
<evidence type="ECO:0000313" key="8">
    <source>
        <dbReference type="Proteomes" id="UP001148299"/>
    </source>
</evidence>
<dbReference type="PANTHER" id="PTHR43836">
    <property type="entry name" value="CATECHOL O-METHYLTRANSFERASE 1-RELATED"/>
    <property type="match status" value="1"/>
</dbReference>
<keyword evidence="4" id="KW-0949">S-adenosyl-L-methionine</keyword>
<proteinExistence type="inferred from homology"/>
<dbReference type="PROSITE" id="PS51682">
    <property type="entry name" value="SAM_OMT_I"/>
    <property type="match status" value="1"/>
</dbReference>
<dbReference type="Gene3D" id="3.40.50.150">
    <property type="entry name" value="Vaccinia Virus protein VP39"/>
    <property type="match status" value="1"/>
</dbReference>
<comment type="caution">
    <text evidence="7">The sequence shown here is derived from an EMBL/GenBank/DDBJ whole genome shotgun (WGS) entry which is preliminary data.</text>
</comment>
<dbReference type="GO" id="GO:0006584">
    <property type="term" value="P:catecholamine metabolic process"/>
    <property type="evidence" value="ECO:0007669"/>
    <property type="project" value="UniProtKB-KW"/>
</dbReference>
<keyword evidence="8" id="KW-1185">Reference proteome</keyword>
<dbReference type="InterPro" id="IPR029063">
    <property type="entry name" value="SAM-dependent_MTases_sf"/>
</dbReference>
<keyword evidence="3" id="KW-0808">Transferase</keyword>
<evidence type="ECO:0000256" key="2">
    <source>
        <dbReference type="ARBA" id="ARBA00022603"/>
    </source>
</evidence>
<protein>
    <recommendedName>
        <fullName evidence="1">catechol O-methyltransferase</fullName>
        <ecNumber evidence="1">2.1.1.6</ecNumber>
    </recommendedName>
</protein>
<evidence type="ECO:0000256" key="4">
    <source>
        <dbReference type="ARBA" id="ARBA00022691"/>
    </source>
</evidence>
<dbReference type="EC" id="2.1.1.6" evidence="1"/>
<dbReference type="PANTHER" id="PTHR43836:SF2">
    <property type="entry name" value="CATECHOL O-METHYLTRANSFERASE 1-RELATED"/>
    <property type="match status" value="1"/>
</dbReference>
<dbReference type="SUPFAM" id="SSF53335">
    <property type="entry name" value="S-adenosyl-L-methionine-dependent methyltransferases"/>
    <property type="match status" value="1"/>
</dbReference>
<evidence type="ECO:0000313" key="7">
    <source>
        <dbReference type="EMBL" id="KAJ5361595.1"/>
    </source>
</evidence>
<comment type="similarity">
    <text evidence="6">Belongs to the class I-like SAM-binding methyltransferase superfamily. Cation-dependent O-methyltransferase family.</text>
</comment>
<evidence type="ECO:0000256" key="3">
    <source>
        <dbReference type="ARBA" id="ARBA00022679"/>
    </source>
</evidence>
<sequence>MSKTHCPAALSWALDGREVDLLHYVFARSDIKELRGSPAKVLAAIDEYHEQFNKLMNIGPAKGAFIADIIAEHKPCVMIELGGYVGYSAILFGDALRKHGGKQYISIEKNPEMAAVSTQLVNLAGLRDTVRIEVGSSNEVLQELICETKEIDQVQLILMDHWQDLYLPDLWLLEQLNALAPGSSLVLADNVIMPGAPSYLEWVQATPLQKKDIIQRSDVGSLSPNPNLVYNTVVSEFDTTFGPDGVAVTRITGNLAM</sequence>
<dbReference type="GO" id="GO:0032259">
    <property type="term" value="P:methylation"/>
    <property type="evidence" value="ECO:0007669"/>
    <property type="project" value="UniProtKB-KW"/>
</dbReference>
<dbReference type="GO" id="GO:0008171">
    <property type="term" value="F:O-methyltransferase activity"/>
    <property type="evidence" value="ECO:0007669"/>
    <property type="project" value="InterPro"/>
</dbReference>
<dbReference type="AlphaFoldDB" id="A0A9W9RJX5"/>
<reference evidence="7" key="2">
    <citation type="journal article" date="2023" name="IMA Fungus">
        <title>Comparative genomic study of the Penicillium genus elucidates a diverse pangenome and 15 lateral gene transfer events.</title>
        <authorList>
            <person name="Petersen C."/>
            <person name="Sorensen T."/>
            <person name="Nielsen M.R."/>
            <person name="Sondergaard T.E."/>
            <person name="Sorensen J.L."/>
            <person name="Fitzpatrick D.A."/>
            <person name="Frisvad J.C."/>
            <person name="Nielsen K.L."/>
        </authorList>
    </citation>
    <scope>NUCLEOTIDE SEQUENCE</scope>
    <source>
        <strain evidence="7">IBT 35675</strain>
    </source>
</reference>
<evidence type="ECO:0000256" key="5">
    <source>
        <dbReference type="ARBA" id="ARBA00022939"/>
    </source>
</evidence>
<reference evidence="7" key="1">
    <citation type="submission" date="2022-12" db="EMBL/GenBank/DDBJ databases">
        <authorList>
            <person name="Petersen C."/>
        </authorList>
    </citation>
    <scope>NUCLEOTIDE SEQUENCE</scope>
    <source>
        <strain evidence="7">IBT 35675</strain>
    </source>
</reference>
<name>A0A9W9RJX5_PENBR</name>
<dbReference type="Proteomes" id="UP001148299">
    <property type="component" value="Unassembled WGS sequence"/>
</dbReference>
<dbReference type="InterPro" id="IPR002935">
    <property type="entry name" value="SAM_O-MeTrfase"/>
</dbReference>
<dbReference type="EMBL" id="JAPZBR010000002">
    <property type="protein sequence ID" value="KAJ5361595.1"/>
    <property type="molecule type" value="Genomic_DNA"/>
</dbReference>
<dbReference type="Pfam" id="PF01596">
    <property type="entry name" value="Methyltransf_3"/>
    <property type="match status" value="1"/>
</dbReference>
<evidence type="ECO:0000256" key="1">
    <source>
        <dbReference type="ARBA" id="ARBA00012880"/>
    </source>
</evidence>
<accession>A0A9W9RJX5</accession>
<evidence type="ECO:0000256" key="6">
    <source>
        <dbReference type="ARBA" id="ARBA00023453"/>
    </source>
</evidence>
<gene>
    <name evidence="7" type="ORF">N7541_002439</name>
</gene>
<keyword evidence="5" id="KW-0128">Catecholamine metabolism</keyword>